<dbReference type="WBParaSite" id="Hba_01520">
    <property type="protein sequence ID" value="Hba_01520"/>
    <property type="gene ID" value="Hba_01520"/>
</dbReference>
<accession>A0A1I7WA36</accession>
<evidence type="ECO:0000313" key="2">
    <source>
        <dbReference type="WBParaSite" id="Hba_01520"/>
    </source>
</evidence>
<sequence length="23" mass="2712">MTYFTNYVINLSDSKVEKGRRCS</sequence>
<protein>
    <submittedName>
        <fullName evidence="2">Uncharacterized protein</fullName>
    </submittedName>
</protein>
<dbReference type="Proteomes" id="UP000095283">
    <property type="component" value="Unplaced"/>
</dbReference>
<dbReference type="AlphaFoldDB" id="A0A1I7WA36"/>
<proteinExistence type="predicted"/>
<keyword evidence="1" id="KW-1185">Reference proteome</keyword>
<reference evidence="2" key="1">
    <citation type="submission" date="2016-11" db="UniProtKB">
        <authorList>
            <consortium name="WormBaseParasite"/>
        </authorList>
    </citation>
    <scope>IDENTIFICATION</scope>
</reference>
<name>A0A1I7WA36_HETBA</name>
<organism evidence="1 2">
    <name type="scientific">Heterorhabditis bacteriophora</name>
    <name type="common">Entomopathogenic nematode worm</name>
    <dbReference type="NCBI Taxonomy" id="37862"/>
    <lineage>
        <taxon>Eukaryota</taxon>
        <taxon>Metazoa</taxon>
        <taxon>Ecdysozoa</taxon>
        <taxon>Nematoda</taxon>
        <taxon>Chromadorea</taxon>
        <taxon>Rhabditida</taxon>
        <taxon>Rhabditina</taxon>
        <taxon>Rhabditomorpha</taxon>
        <taxon>Strongyloidea</taxon>
        <taxon>Heterorhabditidae</taxon>
        <taxon>Heterorhabditis</taxon>
    </lineage>
</organism>
<evidence type="ECO:0000313" key="1">
    <source>
        <dbReference type="Proteomes" id="UP000095283"/>
    </source>
</evidence>